<keyword evidence="3" id="KW-0489">Methyltransferase</keyword>
<name>A0A933L2J2_9HYPH</name>
<accession>A0A933L2J2</accession>
<evidence type="ECO:0000313" key="3">
    <source>
        <dbReference type="EMBL" id="MBI4921070.1"/>
    </source>
</evidence>
<dbReference type="Proteomes" id="UP000782610">
    <property type="component" value="Unassembled WGS sequence"/>
</dbReference>
<feature type="region of interest" description="Disordered" evidence="1">
    <location>
        <begin position="244"/>
        <end position="264"/>
    </location>
</feature>
<reference evidence="3" key="1">
    <citation type="submission" date="2020-07" db="EMBL/GenBank/DDBJ databases">
        <title>Huge and variable diversity of episymbiotic CPR bacteria and DPANN archaea in groundwater ecosystems.</title>
        <authorList>
            <person name="He C.Y."/>
            <person name="Keren R."/>
            <person name="Whittaker M."/>
            <person name="Farag I.F."/>
            <person name="Doudna J."/>
            <person name="Cate J.H.D."/>
            <person name="Banfield J.F."/>
        </authorList>
    </citation>
    <scope>NUCLEOTIDE SEQUENCE</scope>
    <source>
        <strain evidence="3">NC_groundwater_1586_Pr3_B-0.1um_66_15</strain>
    </source>
</reference>
<evidence type="ECO:0000256" key="1">
    <source>
        <dbReference type="SAM" id="MobiDB-lite"/>
    </source>
</evidence>
<dbReference type="SUPFAM" id="SSF53335">
    <property type="entry name" value="S-adenosyl-L-methionine-dependent methyltransferases"/>
    <property type="match status" value="1"/>
</dbReference>
<evidence type="ECO:0000313" key="4">
    <source>
        <dbReference type="Proteomes" id="UP000782610"/>
    </source>
</evidence>
<evidence type="ECO:0000259" key="2">
    <source>
        <dbReference type="Pfam" id="PF08241"/>
    </source>
</evidence>
<dbReference type="InterPro" id="IPR013216">
    <property type="entry name" value="Methyltransf_11"/>
</dbReference>
<dbReference type="Gene3D" id="3.40.50.150">
    <property type="entry name" value="Vaccinia Virus protein VP39"/>
    <property type="match status" value="1"/>
</dbReference>
<dbReference type="EMBL" id="JACRAF010000016">
    <property type="protein sequence ID" value="MBI4921070.1"/>
    <property type="molecule type" value="Genomic_DNA"/>
</dbReference>
<dbReference type="AlphaFoldDB" id="A0A933L2J2"/>
<dbReference type="InterPro" id="IPR029063">
    <property type="entry name" value="SAM-dependent_MTases_sf"/>
</dbReference>
<feature type="domain" description="Methyltransferase type 11" evidence="2">
    <location>
        <begin position="8"/>
        <end position="100"/>
    </location>
</feature>
<dbReference type="GO" id="GO:0008757">
    <property type="term" value="F:S-adenosylmethionine-dependent methyltransferase activity"/>
    <property type="evidence" value="ECO:0007669"/>
    <property type="project" value="InterPro"/>
</dbReference>
<dbReference type="PANTHER" id="PTHR43861">
    <property type="entry name" value="TRANS-ACONITATE 2-METHYLTRANSFERASE-RELATED"/>
    <property type="match status" value="1"/>
</dbReference>
<dbReference type="GO" id="GO:0032259">
    <property type="term" value="P:methylation"/>
    <property type="evidence" value="ECO:0007669"/>
    <property type="project" value="UniProtKB-KW"/>
</dbReference>
<dbReference type="SUPFAM" id="SSF53448">
    <property type="entry name" value="Nucleotide-diphospho-sugar transferases"/>
    <property type="match status" value="1"/>
</dbReference>
<dbReference type="CDD" id="cd02440">
    <property type="entry name" value="AdoMet_MTases"/>
    <property type="match status" value="1"/>
</dbReference>
<keyword evidence="3" id="KW-0808">Transferase</keyword>
<comment type="caution">
    <text evidence="3">The sequence shown here is derived from an EMBL/GenBank/DDBJ whole genome shotgun (WGS) entry which is preliminary data.</text>
</comment>
<dbReference type="InterPro" id="IPR029044">
    <property type="entry name" value="Nucleotide-diphossugar_trans"/>
</dbReference>
<sequence>MVRGKDVLDIACGEGYGASYMSQVAASVTGVDVSPGAVRHANREYGSDRTRFMVGDGVAIPSADASFDVVTSFETIEHIADQNRFLAEIKRVLRPGGLLIASSPESRIYSPVGSSPNQFHVNELTAEDFRTLLAANFAEVQLVGQLAMIGSAIVADDATQGGSNWTFERRGADAFEASRGLPKATYIIALASDRLNDRVAGSIYVERNEPYWRPDKERSDMETTVANLRRQVAGLTAQVEQLKREAAGGKGRSQRKQSKPAGLLPADRQAVTRRFLDSITLQVLCEEPQASKSLVFVQCGSTFDRRSLTDRDRPFDLLLNLYDNATPRRVNPGANIVCAQPGSKCTAIATLLQQRPDLLDRYDHVLFLDDDVAISTEGVERLFEAMARDDLHLVQPSLTAASPCAWPALKQPSVGQGRVMVSSVEIMMPCLSRAALRAAGWVFGTSVSGWGTDVLLGAYLSRTHGYDAYVLGDVVAEHERAIDTTRGPFYRFLESIGVDPNEELNAILRQYGLERMIRRFPPVTPAAD</sequence>
<organism evidence="3 4">
    <name type="scientific">Devosia nanyangense</name>
    <dbReference type="NCBI Taxonomy" id="1228055"/>
    <lineage>
        <taxon>Bacteria</taxon>
        <taxon>Pseudomonadati</taxon>
        <taxon>Pseudomonadota</taxon>
        <taxon>Alphaproteobacteria</taxon>
        <taxon>Hyphomicrobiales</taxon>
        <taxon>Devosiaceae</taxon>
        <taxon>Devosia</taxon>
    </lineage>
</organism>
<proteinExistence type="predicted"/>
<gene>
    <name evidence="3" type="ORF">HY834_04925</name>
</gene>
<dbReference type="Pfam" id="PF08241">
    <property type="entry name" value="Methyltransf_11"/>
    <property type="match status" value="1"/>
</dbReference>
<protein>
    <submittedName>
        <fullName evidence="3">Class I SAM-dependent methyltransferase</fullName>
    </submittedName>
</protein>